<accession>A0A6L2N212</accession>
<gene>
    <name evidence="2" type="ORF">Tci_052206</name>
</gene>
<feature type="compositionally biased region" description="Basic residues" evidence="1">
    <location>
        <begin position="540"/>
        <end position="553"/>
    </location>
</feature>
<dbReference type="Gene3D" id="2.60.200.60">
    <property type="match status" value="1"/>
</dbReference>
<dbReference type="Pfam" id="PF05488">
    <property type="entry name" value="PAAR_motif"/>
    <property type="match status" value="1"/>
</dbReference>
<feature type="compositionally biased region" description="Low complexity" evidence="1">
    <location>
        <begin position="554"/>
        <end position="563"/>
    </location>
</feature>
<dbReference type="CDD" id="cd14744">
    <property type="entry name" value="PAAR_CT_2"/>
    <property type="match status" value="1"/>
</dbReference>
<feature type="compositionally biased region" description="Basic residues" evidence="1">
    <location>
        <begin position="471"/>
        <end position="480"/>
    </location>
</feature>
<protein>
    <submittedName>
        <fullName evidence="2">Uncharacterized protein</fullName>
    </submittedName>
</protein>
<reference evidence="2" key="1">
    <citation type="journal article" date="2019" name="Sci. Rep.">
        <title>Draft genome of Tanacetum cinerariifolium, the natural source of mosquito coil.</title>
        <authorList>
            <person name="Yamashiro T."/>
            <person name="Shiraishi A."/>
            <person name="Satake H."/>
            <person name="Nakayama K."/>
        </authorList>
    </citation>
    <scope>NUCLEOTIDE SEQUENCE</scope>
</reference>
<feature type="compositionally biased region" description="Basic residues" evidence="1">
    <location>
        <begin position="367"/>
        <end position="379"/>
    </location>
</feature>
<name>A0A6L2N212_TANCI</name>
<sequence>MPDQLDGVLSGRARLRAASRCARGGSIAPLWRRPGAPHHGSSRPGAARHRCAGGPHGDRCGAGRPGPIRAPALRPVSGGRGLDRRAAAAGVFCRRQKHAGRLRRLHPRNEYPGGGTAARRATGAAALADGVQDHERAARLRHGDPGRLSQPGAPEPAGRHGYQCHQCRRVPELAPVRPGGRLRLPARRQAGDLGKGSVGHAWLPVVRRSGRVRGPDLGRPLENDGFRAHRTSHGGAVLSASPVSESGGIAIARVGDRVSCPRPGHVNCVIVSGDATMIVDGQPVARHGDKQANASYGAGHASLVDPHPDRRRGICGLLAGRRVVLARHAPHAGRGRPAHLPAAAAADAVAAGLAGRVDRAQADGRRRGGRHRRQRRCSARRVPGPRPCCSAAIDGDRCRVALAARRHGRAASGRHPGPPHVAGARSRAAERRRLPGPDRPHRRRRQRHAGRRHDGLAGAPPPGRQLDRRTVARHRARQRDRRQPGPGAGRTSGAAAVSGRCRRRQAAAAVADAARGGAAAAGMGCTGTPGSPRLAAPAGRAHRLARRPHRPRAGAHAGRYRPASAAADRATGAPGRHCGTAAAVPAGGMPLAHRPGQRAGLGRPLHPARQRAPERPHSRRRRRRPAAGRPGASSTVRPRGRPPAAPGQQRAARQRFRHPPARGRPPAGGNGQPGAGRRRRRSRCRERADVRQRSARRQHDRGDGHGLGVAARARSRQPGAERDGRLWRRRRGVHRGGAGAGCAAGGSRRGTGAVRDQSRSFPPGCGAVDRPAWQ</sequence>
<dbReference type="InterPro" id="IPR008727">
    <property type="entry name" value="PAAR_motif"/>
</dbReference>
<comment type="caution">
    <text evidence="2">The sequence shown here is derived from an EMBL/GenBank/DDBJ whole genome shotgun (WGS) entry which is preliminary data.</text>
</comment>
<dbReference type="AlphaFoldDB" id="A0A6L2N212"/>
<organism evidence="2">
    <name type="scientific">Tanacetum cinerariifolium</name>
    <name type="common">Dalmatian daisy</name>
    <name type="synonym">Chrysanthemum cinerariifolium</name>
    <dbReference type="NCBI Taxonomy" id="118510"/>
    <lineage>
        <taxon>Eukaryota</taxon>
        <taxon>Viridiplantae</taxon>
        <taxon>Streptophyta</taxon>
        <taxon>Embryophyta</taxon>
        <taxon>Tracheophyta</taxon>
        <taxon>Spermatophyta</taxon>
        <taxon>Magnoliopsida</taxon>
        <taxon>eudicotyledons</taxon>
        <taxon>Gunneridae</taxon>
        <taxon>Pentapetalae</taxon>
        <taxon>asterids</taxon>
        <taxon>campanulids</taxon>
        <taxon>Asterales</taxon>
        <taxon>Asteraceae</taxon>
        <taxon>Asteroideae</taxon>
        <taxon>Anthemideae</taxon>
        <taxon>Anthemidinae</taxon>
        <taxon>Tanacetum</taxon>
    </lineage>
</organism>
<feature type="region of interest" description="Disordered" evidence="1">
    <location>
        <begin position="519"/>
        <end position="774"/>
    </location>
</feature>
<feature type="compositionally biased region" description="Basic and acidic residues" evidence="1">
    <location>
        <begin position="427"/>
        <end position="439"/>
    </location>
</feature>
<feature type="region of interest" description="Disordered" evidence="1">
    <location>
        <begin position="140"/>
        <end position="161"/>
    </location>
</feature>
<proteinExistence type="predicted"/>
<feature type="compositionally biased region" description="Gly residues" evidence="1">
    <location>
        <begin position="735"/>
        <end position="749"/>
    </location>
</feature>
<feature type="region of interest" description="Disordered" evidence="1">
    <location>
        <begin position="358"/>
        <end position="386"/>
    </location>
</feature>
<dbReference type="EMBL" id="BKCJ010008035">
    <property type="protein sequence ID" value="GEU80228.1"/>
    <property type="molecule type" value="Genomic_DNA"/>
</dbReference>
<feature type="region of interest" description="Disordered" evidence="1">
    <location>
        <begin position="407"/>
        <end position="500"/>
    </location>
</feature>
<feature type="compositionally biased region" description="Basic residues" evidence="1">
    <location>
        <begin position="440"/>
        <end position="451"/>
    </location>
</feature>
<evidence type="ECO:0000313" key="2">
    <source>
        <dbReference type="EMBL" id="GEU80228.1"/>
    </source>
</evidence>
<feature type="region of interest" description="Disordered" evidence="1">
    <location>
        <begin position="27"/>
        <end position="81"/>
    </location>
</feature>
<feature type="compositionally biased region" description="Basic residues" evidence="1">
    <location>
        <begin position="652"/>
        <end position="661"/>
    </location>
</feature>
<feature type="compositionally biased region" description="Basic residues" evidence="1">
    <location>
        <begin position="617"/>
        <end position="626"/>
    </location>
</feature>
<evidence type="ECO:0000256" key="1">
    <source>
        <dbReference type="SAM" id="MobiDB-lite"/>
    </source>
</evidence>